<evidence type="ECO:0000256" key="1">
    <source>
        <dbReference type="ARBA" id="ARBA00001933"/>
    </source>
</evidence>
<dbReference type="InterPro" id="IPR015422">
    <property type="entry name" value="PyrdxlP-dep_Trfase_small"/>
</dbReference>
<name>A0ABY2ISY5_9MICO</name>
<dbReference type="Proteomes" id="UP000297604">
    <property type="component" value="Unassembled WGS sequence"/>
</dbReference>
<dbReference type="SUPFAM" id="SSF53383">
    <property type="entry name" value="PLP-dependent transferases"/>
    <property type="match status" value="1"/>
</dbReference>
<dbReference type="EMBL" id="SOFS01000009">
    <property type="protein sequence ID" value="TFC22999.1"/>
    <property type="molecule type" value="Genomic_DNA"/>
</dbReference>
<evidence type="ECO:0000256" key="2">
    <source>
        <dbReference type="ARBA" id="ARBA00012224"/>
    </source>
</evidence>
<dbReference type="InterPro" id="IPR051798">
    <property type="entry name" value="Class-II_PLP-Dep_Aminotrans"/>
</dbReference>
<keyword evidence="7" id="KW-0032">Aminotransferase</keyword>
<dbReference type="Gene3D" id="3.40.640.10">
    <property type="entry name" value="Type I PLP-dependent aspartate aminotransferase-like (Major domain)"/>
    <property type="match status" value="1"/>
</dbReference>
<comment type="similarity">
    <text evidence="5">Belongs to the class-II pyridoxal-phosphate-dependent aminotransferase family. MalY/PatB cystathionine beta-lyase subfamily.</text>
</comment>
<dbReference type="InterPro" id="IPR015421">
    <property type="entry name" value="PyrdxlP-dep_Trfase_major"/>
</dbReference>
<dbReference type="EC" id="4.4.1.13" evidence="2"/>
<dbReference type="RefSeq" id="WP_134447074.1">
    <property type="nucleotide sequence ID" value="NZ_SOFS01000009.1"/>
</dbReference>
<keyword evidence="3" id="KW-0663">Pyridoxal phosphate</keyword>
<evidence type="ECO:0000313" key="8">
    <source>
        <dbReference type="Proteomes" id="UP000297604"/>
    </source>
</evidence>
<accession>A0ABY2ISY5</accession>
<dbReference type="InterPro" id="IPR015424">
    <property type="entry name" value="PyrdxlP-dep_Trfase"/>
</dbReference>
<dbReference type="Gene3D" id="3.90.1150.10">
    <property type="entry name" value="Aspartate Aminotransferase, domain 1"/>
    <property type="match status" value="1"/>
</dbReference>
<sequence length="404" mass="44149">MTTSRFDDITREQLSRPDSRKWSLHAGTIGAWVAEMDFGTAPVVTEALHRAIDDGDLGYLAPATTRRMAEAASEWLRTDCGWEIAPENIHPVSDVMAALEVAITKYSPAGSGVIIPTPAYMPFLSFIPTLGREVFEVPGIDSDGRWTHDLAGIEAAFHAGARTLILCNPHNPTGTAISREELEAIAQIVDRHNGRVFADEIHSPLRYGSTPHVAYASLSTVTARHTITATSASKAWNIPGLKAAQLITSNPADEELYQIFGFAVLHGASTPGVIAATAAYRHGREWLTEVTDYLDGNRRELGRLLAEHLPEVGYRIPEATYIAWLDCRRLGIEGSLADFFRTEAGVAVTDGAQCGKGYDGYVRLIFAMPRPILEQAVLQMRDAVLRHTAQRQNVHSNNVRTGTP</sequence>
<evidence type="ECO:0000313" key="7">
    <source>
        <dbReference type="EMBL" id="TFC22999.1"/>
    </source>
</evidence>
<evidence type="ECO:0000259" key="6">
    <source>
        <dbReference type="Pfam" id="PF00155"/>
    </source>
</evidence>
<keyword evidence="7" id="KW-0808">Transferase</keyword>
<feature type="domain" description="Aminotransferase class I/classII large" evidence="6">
    <location>
        <begin position="35"/>
        <end position="376"/>
    </location>
</feature>
<evidence type="ECO:0000256" key="5">
    <source>
        <dbReference type="ARBA" id="ARBA00037974"/>
    </source>
</evidence>
<comment type="caution">
    <text evidence="7">The sequence shown here is derived from an EMBL/GenBank/DDBJ whole genome shotgun (WGS) entry which is preliminary data.</text>
</comment>
<organism evidence="7 8">
    <name type="scientific">Cryobacterium glucosi</name>
    <dbReference type="NCBI Taxonomy" id="1259175"/>
    <lineage>
        <taxon>Bacteria</taxon>
        <taxon>Bacillati</taxon>
        <taxon>Actinomycetota</taxon>
        <taxon>Actinomycetes</taxon>
        <taxon>Micrococcales</taxon>
        <taxon>Microbacteriaceae</taxon>
        <taxon>Cryobacterium</taxon>
    </lineage>
</organism>
<comment type="cofactor">
    <cofactor evidence="1">
        <name>pyridoxal 5'-phosphate</name>
        <dbReference type="ChEBI" id="CHEBI:597326"/>
    </cofactor>
</comment>
<dbReference type="InterPro" id="IPR004839">
    <property type="entry name" value="Aminotransferase_I/II_large"/>
</dbReference>
<gene>
    <name evidence="7" type="ORF">E3O46_02480</name>
</gene>
<protein>
    <recommendedName>
        <fullName evidence="2">cysteine-S-conjugate beta-lyase</fullName>
        <ecNumber evidence="2">4.4.1.13</ecNumber>
    </recommendedName>
</protein>
<keyword evidence="4" id="KW-0456">Lyase</keyword>
<evidence type="ECO:0000256" key="3">
    <source>
        <dbReference type="ARBA" id="ARBA00022898"/>
    </source>
</evidence>
<dbReference type="CDD" id="cd00609">
    <property type="entry name" value="AAT_like"/>
    <property type="match status" value="1"/>
</dbReference>
<keyword evidence="8" id="KW-1185">Reference proteome</keyword>
<dbReference type="GO" id="GO:0008483">
    <property type="term" value="F:transaminase activity"/>
    <property type="evidence" value="ECO:0007669"/>
    <property type="project" value="UniProtKB-KW"/>
</dbReference>
<reference evidence="7 8" key="1">
    <citation type="submission" date="2019-03" db="EMBL/GenBank/DDBJ databases">
        <title>Genomics of glacier-inhabiting Cryobacterium strains.</title>
        <authorList>
            <person name="Liu Q."/>
            <person name="Xin Y.-H."/>
        </authorList>
    </citation>
    <scope>NUCLEOTIDE SEQUENCE [LARGE SCALE GENOMIC DNA]</scope>
    <source>
        <strain evidence="7 8">MDB1-5</strain>
    </source>
</reference>
<proteinExistence type="inferred from homology"/>
<dbReference type="PANTHER" id="PTHR43525:SF2">
    <property type="entry name" value="CYSTATHIONINE BETA-LYASE-RELATED"/>
    <property type="match status" value="1"/>
</dbReference>
<dbReference type="Pfam" id="PF00155">
    <property type="entry name" value="Aminotran_1_2"/>
    <property type="match status" value="1"/>
</dbReference>
<evidence type="ECO:0000256" key="4">
    <source>
        <dbReference type="ARBA" id="ARBA00023239"/>
    </source>
</evidence>
<dbReference type="PANTHER" id="PTHR43525">
    <property type="entry name" value="PROTEIN MALY"/>
    <property type="match status" value="1"/>
</dbReference>